<sequence>MENPEEEIRKETIRQEWIEYRNAVTENKSKSQDDFEKYINILASGGLVLSLTFFEKIVPLDKAIYKPFVITGMFLMVVTLLSNLYSHHKSILDSDSTIKEIDNEKFETIFRNIEVRNRIINRLNRVSIWSLIIGIVSLITFVTINIYSMDNTNKGNSPTPQQPKPQTEEKGRTIPPPPQNGPTYNPKK</sequence>
<feature type="transmembrane region" description="Helical" evidence="2">
    <location>
        <begin position="64"/>
        <end position="85"/>
    </location>
</feature>
<dbReference type="Proteomes" id="UP000198951">
    <property type="component" value="Unassembled WGS sequence"/>
</dbReference>
<reference evidence="4" key="1">
    <citation type="submission" date="2016-10" db="EMBL/GenBank/DDBJ databases">
        <authorList>
            <person name="Varghese N."/>
            <person name="Submissions S."/>
        </authorList>
    </citation>
    <scope>NUCLEOTIDE SEQUENCE [LARGE SCALE GENOMIC DNA]</scope>
    <source>
        <strain evidence="4">DSM 22376</strain>
    </source>
</reference>
<evidence type="ECO:0000313" key="4">
    <source>
        <dbReference type="Proteomes" id="UP000198951"/>
    </source>
</evidence>
<name>A0A1H4FCE1_9FLAO</name>
<dbReference type="EMBL" id="FNRD01000013">
    <property type="protein sequence ID" value="SEA94989.1"/>
    <property type="molecule type" value="Genomic_DNA"/>
</dbReference>
<protein>
    <submittedName>
        <fullName evidence="3">Uncharacterized protein</fullName>
    </submittedName>
</protein>
<gene>
    <name evidence="3" type="ORF">SAMN05443667_1138</name>
</gene>
<proteinExistence type="predicted"/>
<keyword evidence="2" id="KW-0812">Transmembrane</keyword>
<dbReference type="STRING" id="150146.SAMN05443667_1138"/>
<keyword evidence="2" id="KW-1133">Transmembrane helix</keyword>
<keyword evidence="4" id="KW-1185">Reference proteome</keyword>
<keyword evidence="2" id="KW-0472">Membrane</keyword>
<feature type="transmembrane region" description="Helical" evidence="2">
    <location>
        <begin position="126"/>
        <end position="147"/>
    </location>
</feature>
<feature type="region of interest" description="Disordered" evidence="1">
    <location>
        <begin position="152"/>
        <end position="188"/>
    </location>
</feature>
<dbReference type="AlphaFoldDB" id="A0A1H4FCE1"/>
<feature type="transmembrane region" description="Helical" evidence="2">
    <location>
        <begin position="38"/>
        <end position="58"/>
    </location>
</feature>
<dbReference type="OrthoDB" id="1441100at2"/>
<evidence type="ECO:0000256" key="2">
    <source>
        <dbReference type="SAM" id="Phobius"/>
    </source>
</evidence>
<evidence type="ECO:0000313" key="3">
    <source>
        <dbReference type="EMBL" id="SEA94989.1"/>
    </source>
</evidence>
<dbReference type="RefSeq" id="WP_091092406.1">
    <property type="nucleotide sequence ID" value="NZ_FNRD01000013.1"/>
</dbReference>
<accession>A0A1H4FCE1</accession>
<evidence type="ECO:0000256" key="1">
    <source>
        <dbReference type="SAM" id="MobiDB-lite"/>
    </source>
</evidence>
<organism evidence="3 4">
    <name type="scientific">Flavobacterium gillisiae</name>
    <dbReference type="NCBI Taxonomy" id="150146"/>
    <lineage>
        <taxon>Bacteria</taxon>
        <taxon>Pseudomonadati</taxon>
        <taxon>Bacteroidota</taxon>
        <taxon>Flavobacteriia</taxon>
        <taxon>Flavobacteriales</taxon>
        <taxon>Flavobacteriaceae</taxon>
        <taxon>Flavobacterium</taxon>
    </lineage>
</organism>